<accession>A0A0V1I0C7</accession>
<comment type="caution">
    <text evidence="1">The sequence shown here is derived from an EMBL/GenBank/DDBJ whole genome shotgun (WGS) entry which is preliminary data.</text>
</comment>
<sequence>MIKTAKQLLRPVQKEKLKNNQAIQDGKRTLDEIADAGSQPQETEGPQIIKRSKTEFKTIQFVFVWSCV</sequence>
<proteinExistence type="predicted"/>
<evidence type="ECO:0000313" key="2">
    <source>
        <dbReference type="Proteomes" id="UP000055024"/>
    </source>
</evidence>
<organism evidence="1 2">
    <name type="scientific">Trichinella zimbabwensis</name>
    <dbReference type="NCBI Taxonomy" id="268475"/>
    <lineage>
        <taxon>Eukaryota</taxon>
        <taxon>Metazoa</taxon>
        <taxon>Ecdysozoa</taxon>
        <taxon>Nematoda</taxon>
        <taxon>Enoplea</taxon>
        <taxon>Dorylaimia</taxon>
        <taxon>Trichinellida</taxon>
        <taxon>Trichinellidae</taxon>
        <taxon>Trichinella</taxon>
    </lineage>
</organism>
<dbReference type="Proteomes" id="UP000055024">
    <property type="component" value="Unassembled WGS sequence"/>
</dbReference>
<dbReference type="AlphaFoldDB" id="A0A0V1I0C7"/>
<protein>
    <submittedName>
        <fullName evidence="1">Uncharacterized protein</fullName>
    </submittedName>
</protein>
<name>A0A0V1I0C7_9BILA</name>
<reference evidence="1 2" key="1">
    <citation type="submission" date="2015-01" db="EMBL/GenBank/DDBJ databases">
        <title>Evolution of Trichinella species and genotypes.</title>
        <authorList>
            <person name="Korhonen P.K."/>
            <person name="Edoardo P."/>
            <person name="Giuseppe L.R."/>
            <person name="Gasser R.B."/>
        </authorList>
    </citation>
    <scope>NUCLEOTIDE SEQUENCE [LARGE SCALE GENOMIC DNA]</scope>
    <source>
        <strain evidence="1">ISS1029</strain>
    </source>
</reference>
<dbReference type="EMBL" id="JYDP01000012">
    <property type="protein sequence ID" value="KRZ16345.1"/>
    <property type="molecule type" value="Genomic_DNA"/>
</dbReference>
<evidence type="ECO:0000313" key="1">
    <source>
        <dbReference type="EMBL" id="KRZ16345.1"/>
    </source>
</evidence>
<gene>
    <name evidence="1" type="ORF">T11_15889</name>
</gene>
<keyword evidence="2" id="KW-1185">Reference proteome</keyword>